<organism evidence="10 11">
    <name type="scientific">Plantimonas leprariae</name>
    <dbReference type="NCBI Taxonomy" id="2615207"/>
    <lineage>
        <taxon>Bacteria</taxon>
        <taxon>Pseudomonadati</taxon>
        <taxon>Pseudomonadota</taxon>
        <taxon>Alphaproteobacteria</taxon>
        <taxon>Hyphomicrobiales</taxon>
        <taxon>Aurantimonadaceae</taxon>
        <taxon>Plantimonas</taxon>
    </lineage>
</organism>
<dbReference type="InterPro" id="IPR023416">
    <property type="entry name" value="Transthyretin/HIU_hydrolase_d"/>
</dbReference>
<sequence length="121" mass="13232">MAENGQARLTTHVLDTALGRPAAGLALALFRLDGAGREELAQAVTNADGRCDAPLLAGEAFRPGTYEIVFRAGDYLRRHHRELPEPPFLDEVPIRFGMVEGAHYHVPLLLSPFGYSTYRGS</sequence>
<evidence type="ECO:0000256" key="6">
    <source>
        <dbReference type="ARBA" id="ARBA00022801"/>
    </source>
</evidence>
<evidence type="ECO:0000256" key="2">
    <source>
        <dbReference type="ARBA" id="ARBA00002704"/>
    </source>
</evidence>
<feature type="domain" description="Transthyretin/hydroxyisourate hydrolase" evidence="9">
    <location>
        <begin position="9"/>
        <end position="120"/>
    </location>
</feature>
<protein>
    <recommendedName>
        <fullName evidence="8">5-hydroxyisourate hydrolase</fullName>
        <shortName evidence="8">HIU hydrolase</shortName>
        <shortName evidence="8">HIUHase</shortName>
        <ecNumber evidence="8">3.5.2.17</ecNumber>
    </recommendedName>
</protein>
<reference evidence="10 11" key="1">
    <citation type="submission" date="2019-09" db="EMBL/GenBank/DDBJ databases">
        <title>YIM 132180 draft genome.</title>
        <authorList>
            <person name="Zhang K."/>
        </authorList>
    </citation>
    <scope>NUCLEOTIDE SEQUENCE [LARGE SCALE GENOMIC DNA]</scope>
    <source>
        <strain evidence="10 11">YIM 132180</strain>
    </source>
</reference>
<keyword evidence="11" id="KW-1185">Reference proteome</keyword>
<dbReference type="PANTHER" id="PTHR10395:SF7">
    <property type="entry name" value="5-HYDROXYISOURATE HYDROLASE"/>
    <property type="match status" value="1"/>
</dbReference>
<dbReference type="PROSITE" id="PS00769">
    <property type="entry name" value="TRANSTHYRETIN_2"/>
    <property type="match status" value="1"/>
</dbReference>
<dbReference type="FunFam" id="2.60.40.180:FF:000005">
    <property type="entry name" value="5-hydroxyisourate hydrolase"/>
    <property type="match status" value="1"/>
</dbReference>
<dbReference type="PRINTS" id="PR00189">
    <property type="entry name" value="TRNSTHYRETIN"/>
</dbReference>
<evidence type="ECO:0000256" key="7">
    <source>
        <dbReference type="PIRSR" id="PIRSR600895-51"/>
    </source>
</evidence>
<feature type="binding site" evidence="7">
    <location>
        <position position="12"/>
    </location>
    <ligand>
        <name>substrate</name>
    </ligand>
</feature>
<dbReference type="PANTHER" id="PTHR10395">
    <property type="entry name" value="URICASE AND TRANSTHYRETIN-RELATED"/>
    <property type="match status" value="1"/>
</dbReference>
<dbReference type="NCBIfam" id="TIGR02962">
    <property type="entry name" value="hdxy_isourate"/>
    <property type="match status" value="1"/>
</dbReference>
<comment type="similarity">
    <text evidence="3 8">Belongs to the transthyretin family. 5-hydroxyisourate hydrolase subfamily.</text>
</comment>
<dbReference type="InterPro" id="IPR000895">
    <property type="entry name" value="Transthyretin/HIU_hydrolase"/>
</dbReference>
<dbReference type="InterPro" id="IPR036817">
    <property type="entry name" value="Transthyretin/HIU_hydrolase_sf"/>
</dbReference>
<evidence type="ECO:0000259" key="9">
    <source>
        <dbReference type="Pfam" id="PF00576"/>
    </source>
</evidence>
<comment type="function">
    <text evidence="2">Catalyzes the hydrolysis of 5-hydroxyisourate (HIU) to 2-oxo-4-hydroxy-4-carboxy-5-ureidoimidazoline (OHCU).</text>
</comment>
<evidence type="ECO:0000256" key="8">
    <source>
        <dbReference type="RuleBase" id="RU361270"/>
    </source>
</evidence>
<evidence type="ECO:0000256" key="4">
    <source>
        <dbReference type="ARBA" id="ARBA00011881"/>
    </source>
</evidence>
<dbReference type="Proteomes" id="UP000432089">
    <property type="component" value="Unassembled WGS sequence"/>
</dbReference>
<dbReference type="GO" id="GO:0033971">
    <property type="term" value="F:hydroxyisourate hydrolase activity"/>
    <property type="evidence" value="ECO:0007669"/>
    <property type="project" value="UniProtKB-EC"/>
</dbReference>
<dbReference type="RefSeq" id="WP_150970284.1">
    <property type="nucleotide sequence ID" value="NZ_VZDO01000010.1"/>
</dbReference>
<keyword evidence="5 8" id="KW-0659">Purine metabolism</keyword>
<evidence type="ECO:0000256" key="3">
    <source>
        <dbReference type="ARBA" id="ARBA00009850"/>
    </source>
</evidence>
<dbReference type="CDD" id="cd05822">
    <property type="entry name" value="TLP_HIUase"/>
    <property type="match status" value="1"/>
</dbReference>
<dbReference type="InterPro" id="IPR014306">
    <property type="entry name" value="Hydroxyisourate_hydrolase"/>
</dbReference>
<dbReference type="EMBL" id="VZDO01000010">
    <property type="protein sequence ID" value="KAB0679279.1"/>
    <property type="molecule type" value="Genomic_DNA"/>
</dbReference>
<comment type="caution">
    <text evidence="10">The sequence shown here is derived from an EMBL/GenBank/DDBJ whole genome shotgun (WGS) entry which is preliminary data.</text>
</comment>
<dbReference type="SUPFAM" id="SSF49472">
    <property type="entry name" value="Transthyretin (synonym: prealbumin)"/>
    <property type="match status" value="1"/>
</dbReference>
<evidence type="ECO:0000313" key="11">
    <source>
        <dbReference type="Proteomes" id="UP000432089"/>
    </source>
</evidence>
<gene>
    <name evidence="10" type="primary">uraH</name>
    <name evidence="10" type="ORF">F6X38_13140</name>
</gene>
<comment type="catalytic activity">
    <reaction evidence="1 8">
        <text>5-hydroxyisourate + H2O = 5-hydroxy-2-oxo-4-ureido-2,5-dihydro-1H-imidazole-5-carboxylate + H(+)</text>
        <dbReference type="Rhea" id="RHEA:23736"/>
        <dbReference type="ChEBI" id="CHEBI:15377"/>
        <dbReference type="ChEBI" id="CHEBI:15378"/>
        <dbReference type="ChEBI" id="CHEBI:18072"/>
        <dbReference type="ChEBI" id="CHEBI:58639"/>
        <dbReference type="EC" id="3.5.2.17"/>
    </reaction>
</comment>
<dbReference type="EC" id="3.5.2.17" evidence="8"/>
<proteinExistence type="inferred from homology"/>
<comment type="subunit">
    <text evidence="4 8">Homotetramer.</text>
</comment>
<dbReference type="GO" id="GO:0006144">
    <property type="term" value="P:purine nucleobase metabolic process"/>
    <property type="evidence" value="ECO:0007669"/>
    <property type="project" value="UniProtKB-KW"/>
</dbReference>
<dbReference type="AlphaFoldDB" id="A0A7V7TVX5"/>
<evidence type="ECO:0000256" key="5">
    <source>
        <dbReference type="ARBA" id="ARBA00022631"/>
    </source>
</evidence>
<dbReference type="Gene3D" id="2.60.40.180">
    <property type="entry name" value="Transthyretin/hydroxyisourate hydrolase domain"/>
    <property type="match status" value="1"/>
</dbReference>
<keyword evidence="6 8" id="KW-0378">Hydrolase</keyword>
<name>A0A7V7TVX5_9HYPH</name>
<feature type="binding site" evidence="7">
    <location>
        <position position="118"/>
    </location>
    <ligand>
        <name>substrate</name>
    </ligand>
</feature>
<evidence type="ECO:0000313" key="10">
    <source>
        <dbReference type="EMBL" id="KAB0679279.1"/>
    </source>
</evidence>
<feature type="binding site" evidence="7">
    <location>
        <position position="50"/>
    </location>
    <ligand>
        <name>substrate</name>
    </ligand>
</feature>
<dbReference type="InterPro" id="IPR023419">
    <property type="entry name" value="Transthyretin_CS"/>
</dbReference>
<evidence type="ECO:0000256" key="1">
    <source>
        <dbReference type="ARBA" id="ARBA00001043"/>
    </source>
</evidence>
<accession>A0A7V7TVX5</accession>
<dbReference type="Pfam" id="PF00576">
    <property type="entry name" value="Transthyretin"/>
    <property type="match status" value="1"/>
</dbReference>